<dbReference type="AlphaFoldDB" id="A0A161KA25"/>
<feature type="region of interest" description="Disordered" evidence="1">
    <location>
        <begin position="165"/>
        <end position="186"/>
    </location>
</feature>
<gene>
    <name evidence="2" type="ORF">FLM9_73</name>
</gene>
<dbReference type="EMBL" id="FITM01000007">
    <property type="protein sequence ID" value="CZB11078.1"/>
    <property type="molecule type" value="Genomic_DNA"/>
</dbReference>
<dbReference type="Proteomes" id="UP000182631">
    <property type="component" value="Unassembled WGS sequence"/>
</dbReference>
<proteinExistence type="predicted"/>
<organism evidence="2 3">
    <name type="scientific">Candidatus Synechococcus spongiarum</name>
    <dbReference type="NCBI Taxonomy" id="431041"/>
    <lineage>
        <taxon>Bacteria</taxon>
        <taxon>Bacillati</taxon>
        <taxon>Cyanobacteriota</taxon>
        <taxon>Cyanophyceae</taxon>
        <taxon>Synechococcales</taxon>
        <taxon>Synechococcaceae</taxon>
        <taxon>Synechococcus</taxon>
    </lineage>
</organism>
<evidence type="ECO:0000313" key="2">
    <source>
        <dbReference type="EMBL" id="CZB11078.1"/>
    </source>
</evidence>
<sequence>MGAVDQAQAFTTGAKALGYTLTAVEAEFARVMEAIDINDFVGTWSSDEEVAPSDDSDTHHEPQTKLDKLSCPVLVINNNDRVYTRTTTGIDLEANTTYLFVVDTNVGYVNNLRNTSSDSEDSRGTTGWSIANDSIYRNNSETGSWSTWGDSKKIRISCTVKNTTPPAANSEVSTKEDTAYSSRPRTSVSRTRMRATCWKR</sequence>
<name>A0A161KA25_9SYNE</name>
<keyword evidence="3" id="KW-1185">Reference proteome</keyword>
<evidence type="ECO:0000313" key="3">
    <source>
        <dbReference type="Proteomes" id="UP000182631"/>
    </source>
</evidence>
<evidence type="ECO:0000256" key="1">
    <source>
        <dbReference type="SAM" id="MobiDB-lite"/>
    </source>
</evidence>
<dbReference type="NCBIfam" id="NF041539">
    <property type="entry name" value="choice_anch_R"/>
    <property type="match status" value="1"/>
</dbReference>
<reference evidence="3" key="1">
    <citation type="submission" date="2016-02" db="EMBL/GenBank/DDBJ databases">
        <authorList>
            <person name="liu f."/>
        </authorList>
    </citation>
    <scope>NUCLEOTIDE SEQUENCE [LARGE SCALE GENOMIC DNA]</scope>
</reference>
<protein>
    <submittedName>
        <fullName evidence="2">Uncharacterized protein</fullName>
    </submittedName>
</protein>
<accession>A0A161KA25</accession>